<keyword evidence="10" id="KW-1185">Reference proteome</keyword>
<feature type="transmembrane region" description="Helical" evidence="5">
    <location>
        <begin position="434"/>
        <end position="455"/>
    </location>
</feature>
<evidence type="ECO:0000256" key="3">
    <source>
        <dbReference type="RuleBase" id="RU362132"/>
    </source>
</evidence>
<dbReference type="CDD" id="cd02002">
    <property type="entry name" value="TPP_BFDC"/>
    <property type="match status" value="1"/>
</dbReference>
<feature type="domain" description="Thiamine pyrophosphate enzyme central" evidence="6">
    <location>
        <begin position="187"/>
        <end position="322"/>
    </location>
</feature>
<dbReference type="Pfam" id="PF02775">
    <property type="entry name" value="TPP_enzyme_C"/>
    <property type="match status" value="1"/>
</dbReference>
<dbReference type="KEGG" id="sarm:DVA86_00565"/>
<evidence type="ECO:0000256" key="5">
    <source>
        <dbReference type="SAM" id="Phobius"/>
    </source>
</evidence>
<proteinExistence type="inferred from homology"/>
<sequence length="535" mass="55352">MRTVRDAAFDVMRQHGMTTVFANPGSTEVPLLTGFPDDLRFVLALHEGSVVGAATGWAIVREQPALVLLHTTAGLGNAVGALATARVNRAPLVVLVGQQDRRHLVQEPFLAGRLEGLAGDYPVRVETPARAQDVPGAIGRAAHAARVRRGPALVIVPMNDWAEPADDVPDPSPAALRTATGADPAAVREVAALLAGATAPALVVGAGADHADTWSALTDLAERLGCPVRQEPFGARAGFPQDHPLFAGHLPADRARLRTVLAPHDVVLAVGAPLLRQYPYQDGPLARPGTRMALVTDDPAEAERAPAELAVVAPLPAFCAALAEQTPKRAGQPYGGPETAGRPTPPPSDADGPLRGADVLAALADALPADAVLVEETPSSRPELHALVPARRPLGFLSAAMGGLGFAIPAAAGVRMGAPERPVVAVVGDGSSLYQIQALWTAAHYGVGILVIVLANSGYAVMDRLAELHGGAAPWPPFEEVSVSGLATALGCPARRVTDRGTLRRELGALLPSLGELTEPLVLEVAVAPDPVFQP</sequence>
<evidence type="ECO:0000313" key="10">
    <source>
        <dbReference type="Proteomes" id="UP000254425"/>
    </source>
</evidence>
<reference evidence="9 10" key="1">
    <citation type="submission" date="2018-07" db="EMBL/GenBank/DDBJ databases">
        <title>Draft genome of the type strain Streptomyces armeniacus ATCC 15676.</title>
        <authorList>
            <person name="Labana P."/>
            <person name="Gosse J.T."/>
            <person name="Boddy C.N."/>
        </authorList>
    </citation>
    <scope>NUCLEOTIDE SEQUENCE [LARGE SCALE GENOMIC DNA]</scope>
    <source>
        <strain evidence="9 10">ATCC 15676</strain>
    </source>
</reference>
<dbReference type="Proteomes" id="UP000254425">
    <property type="component" value="Chromosome"/>
</dbReference>
<evidence type="ECO:0000313" key="9">
    <source>
        <dbReference type="EMBL" id="AXK31360.1"/>
    </source>
</evidence>
<dbReference type="PANTHER" id="PTHR18968">
    <property type="entry name" value="THIAMINE PYROPHOSPHATE ENZYMES"/>
    <property type="match status" value="1"/>
</dbReference>
<accession>A0A345XI94</accession>
<evidence type="ECO:0000259" key="8">
    <source>
        <dbReference type="Pfam" id="PF02776"/>
    </source>
</evidence>
<dbReference type="Pfam" id="PF02776">
    <property type="entry name" value="TPP_enzyme_N"/>
    <property type="match status" value="1"/>
</dbReference>
<feature type="transmembrane region" description="Helical" evidence="5">
    <location>
        <begin position="394"/>
        <end position="414"/>
    </location>
</feature>
<evidence type="ECO:0000256" key="4">
    <source>
        <dbReference type="SAM" id="MobiDB-lite"/>
    </source>
</evidence>
<dbReference type="GO" id="GO:0030976">
    <property type="term" value="F:thiamine pyrophosphate binding"/>
    <property type="evidence" value="ECO:0007669"/>
    <property type="project" value="InterPro"/>
</dbReference>
<dbReference type="InterPro" id="IPR012001">
    <property type="entry name" value="Thiamin_PyroP_enz_TPP-bd_dom"/>
</dbReference>
<comment type="similarity">
    <text evidence="1 3">Belongs to the TPP enzyme family.</text>
</comment>
<keyword evidence="2 3" id="KW-0786">Thiamine pyrophosphate</keyword>
<dbReference type="AlphaFoldDB" id="A0A345XI94"/>
<feature type="domain" description="Thiamine pyrophosphate enzyme TPP-binding" evidence="7">
    <location>
        <begin position="385"/>
        <end position="524"/>
    </location>
</feature>
<name>A0A345XI94_9ACTN</name>
<feature type="domain" description="Thiamine pyrophosphate enzyme N-terminal TPP-binding" evidence="8">
    <location>
        <begin position="3"/>
        <end position="106"/>
    </location>
</feature>
<gene>
    <name evidence="9" type="ORF">DVA86_00565</name>
</gene>
<keyword evidence="5" id="KW-1133">Transmembrane helix</keyword>
<protein>
    <submittedName>
        <fullName evidence="9">Thiamine pyrophosphate-binding protein</fullName>
    </submittedName>
</protein>
<dbReference type="GO" id="GO:0003984">
    <property type="term" value="F:acetolactate synthase activity"/>
    <property type="evidence" value="ECO:0007669"/>
    <property type="project" value="TreeGrafter"/>
</dbReference>
<organism evidence="9 10">
    <name type="scientific">Streptomyces armeniacus</name>
    <dbReference type="NCBI Taxonomy" id="83291"/>
    <lineage>
        <taxon>Bacteria</taxon>
        <taxon>Bacillati</taxon>
        <taxon>Actinomycetota</taxon>
        <taxon>Actinomycetes</taxon>
        <taxon>Kitasatosporales</taxon>
        <taxon>Streptomycetaceae</taxon>
        <taxon>Streptomyces</taxon>
    </lineage>
</organism>
<dbReference type="GO" id="GO:0000287">
    <property type="term" value="F:magnesium ion binding"/>
    <property type="evidence" value="ECO:0007669"/>
    <property type="project" value="InterPro"/>
</dbReference>
<dbReference type="Gene3D" id="3.40.50.970">
    <property type="match status" value="2"/>
</dbReference>
<dbReference type="InterPro" id="IPR012000">
    <property type="entry name" value="Thiamin_PyroP_enz_cen_dom"/>
</dbReference>
<dbReference type="RefSeq" id="WP_208874808.1">
    <property type="nucleotide sequence ID" value="NZ_CP031320.1"/>
</dbReference>
<evidence type="ECO:0000256" key="2">
    <source>
        <dbReference type="ARBA" id="ARBA00023052"/>
    </source>
</evidence>
<evidence type="ECO:0000259" key="7">
    <source>
        <dbReference type="Pfam" id="PF02775"/>
    </source>
</evidence>
<dbReference type="SUPFAM" id="SSF52467">
    <property type="entry name" value="DHS-like NAD/FAD-binding domain"/>
    <property type="match status" value="1"/>
</dbReference>
<keyword evidence="5" id="KW-0812">Transmembrane</keyword>
<dbReference type="InterPro" id="IPR011766">
    <property type="entry name" value="TPP_enzyme_TPP-bd"/>
</dbReference>
<evidence type="ECO:0000259" key="6">
    <source>
        <dbReference type="Pfam" id="PF00205"/>
    </source>
</evidence>
<dbReference type="Gene3D" id="3.40.50.1220">
    <property type="entry name" value="TPP-binding domain"/>
    <property type="match status" value="1"/>
</dbReference>
<dbReference type="CDD" id="cd07035">
    <property type="entry name" value="TPP_PYR_POX_like"/>
    <property type="match status" value="1"/>
</dbReference>
<dbReference type="InterPro" id="IPR029061">
    <property type="entry name" value="THDP-binding"/>
</dbReference>
<feature type="region of interest" description="Disordered" evidence="4">
    <location>
        <begin position="328"/>
        <end position="355"/>
    </location>
</feature>
<dbReference type="SUPFAM" id="SSF52518">
    <property type="entry name" value="Thiamin diphosphate-binding fold (THDP-binding)"/>
    <property type="match status" value="2"/>
</dbReference>
<dbReference type="PANTHER" id="PTHR18968:SF133">
    <property type="entry name" value="BENZOYLFORMATE DECARBOXYLASE"/>
    <property type="match status" value="1"/>
</dbReference>
<dbReference type="Pfam" id="PF00205">
    <property type="entry name" value="TPP_enzyme_M"/>
    <property type="match status" value="1"/>
</dbReference>
<dbReference type="InterPro" id="IPR045229">
    <property type="entry name" value="TPP_enz"/>
</dbReference>
<dbReference type="GO" id="GO:0050660">
    <property type="term" value="F:flavin adenine dinucleotide binding"/>
    <property type="evidence" value="ECO:0007669"/>
    <property type="project" value="TreeGrafter"/>
</dbReference>
<dbReference type="EMBL" id="CP031320">
    <property type="protein sequence ID" value="AXK31360.1"/>
    <property type="molecule type" value="Genomic_DNA"/>
</dbReference>
<dbReference type="InterPro" id="IPR029035">
    <property type="entry name" value="DHS-like_NAD/FAD-binding_dom"/>
</dbReference>
<keyword evidence="5" id="KW-0472">Membrane</keyword>
<evidence type="ECO:0000256" key="1">
    <source>
        <dbReference type="ARBA" id="ARBA00007812"/>
    </source>
</evidence>